<dbReference type="CDD" id="cd10944">
    <property type="entry name" value="CE4_SmPgdA_like"/>
    <property type="match status" value="1"/>
</dbReference>
<evidence type="ECO:0000313" key="3">
    <source>
        <dbReference type="Proteomes" id="UP000790580"/>
    </source>
</evidence>
<name>A0ABS6K2K0_9BACI</name>
<reference evidence="2 3" key="1">
    <citation type="submission" date="2021-06" db="EMBL/GenBank/DDBJ databases">
        <title>Bacillus sp. RD4P76, an endophyte from a halophyte.</title>
        <authorList>
            <person name="Sun J.-Q."/>
        </authorList>
    </citation>
    <scope>NUCLEOTIDE SEQUENCE [LARGE SCALE GENOMIC DNA]</scope>
    <source>
        <strain evidence="2 3">JCM 17098</strain>
    </source>
</reference>
<dbReference type="Proteomes" id="UP000790580">
    <property type="component" value="Unassembled WGS sequence"/>
</dbReference>
<gene>
    <name evidence="2" type="ORF">KS407_23025</name>
</gene>
<dbReference type="Gene3D" id="3.20.20.370">
    <property type="entry name" value="Glycoside hydrolase/deacetylase"/>
    <property type="match status" value="1"/>
</dbReference>
<dbReference type="EMBL" id="JAHQCR010000091">
    <property type="protein sequence ID" value="MBU9724302.1"/>
    <property type="molecule type" value="Genomic_DNA"/>
</dbReference>
<keyword evidence="3" id="KW-1185">Reference proteome</keyword>
<dbReference type="SUPFAM" id="SSF88713">
    <property type="entry name" value="Glycoside hydrolase/deacetylase"/>
    <property type="match status" value="1"/>
</dbReference>
<dbReference type="PANTHER" id="PTHR10587">
    <property type="entry name" value="GLYCOSYL TRANSFERASE-RELATED"/>
    <property type="match status" value="1"/>
</dbReference>
<accession>A0ABS6K2K0</accession>
<proteinExistence type="predicted"/>
<evidence type="ECO:0000313" key="2">
    <source>
        <dbReference type="EMBL" id="MBU9724302.1"/>
    </source>
</evidence>
<protein>
    <submittedName>
        <fullName evidence="2">Polysaccharide deacetylase</fullName>
    </submittedName>
</protein>
<dbReference type="RefSeq" id="WP_088077119.1">
    <property type="nucleotide sequence ID" value="NZ_JAHQCR010000091.1"/>
</dbReference>
<comment type="caution">
    <text evidence="2">The sequence shown here is derived from an EMBL/GenBank/DDBJ whole genome shotgun (WGS) entry which is preliminary data.</text>
</comment>
<feature type="domain" description="NodB homology" evidence="1">
    <location>
        <begin position="80"/>
        <end position="275"/>
    </location>
</feature>
<evidence type="ECO:0000259" key="1">
    <source>
        <dbReference type="PROSITE" id="PS51677"/>
    </source>
</evidence>
<dbReference type="InterPro" id="IPR002509">
    <property type="entry name" value="NODB_dom"/>
</dbReference>
<dbReference type="PANTHER" id="PTHR10587:SF125">
    <property type="entry name" value="POLYSACCHARIDE DEACETYLASE YHEN-RELATED"/>
    <property type="match status" value="1"/>
</dbReference>
<sequence length="288" mass="32690">MYGKLSHIIPLIIISLALVQCEADNQALHVENFGERAGTELQKEKYLDSQDFVYFKEKEAELETREGNVNNEEGNNEEEKIVYLTFDDGPSVHTREILDILDAYNAHATFFVNGRESGEAVQMYEAIINEGHVLGNHTYTHEYDKIYSDVEEFKADVLQLENYIKEITGERTNFFRFPGGSNSSMAKKYGGEQILHEARAALSDLGYVFFDWDVDSGDSTSNELDAIVIANQTLEQVKGRKKAIALFHDGINKQATVEALPIILSELKSWGYTFKTLSETSPRREFHL</sequence>
<dbReference type="PROSITE" id="PS51677">
    <property type="entry name" value="NODB"/>
    <property type="match status" value="1"/>
</dbReference>
<dbReference type="Pfam" id="PF01522">
    <property type="entry name" value="Polysacc_deac_1"/>
    <property type="match status" value="1"/>
</dbReference>
<dbReference type="InterPro" id="IPR011330">
    <property type="entry name" value="Glyco_hydro/deAcase_b/a-brl"/>
</dbReference>
<dbReference type="InterPro" id="IPR050248">
    <property type="entry name" value="Polysacc_deacetylase_ArnD"/>
</dbReference>
<organism evidence="2 3">
    <name type="scientific">Evansella alkalicola</name>
    <dbReference type="NCBI Taxonomy" id="745819"/>
    <lineage>
        <taxon>Bacteria</taxon>
        <taxon>Bacillati</taxon>
        <taxon>Bacillota</taxon>
        <taxon>Bacilli</taxon>
        <taxon>Bacillales</taxon>
        <taxon>Bacillaceae</taxon>
        <taxon>Evansella</taxon>
    </lineage>
</organism>